<organism evidence="2 3">
    <name type="scientific">Smittium culicis</name>
    <dbReference type="NCBI Taxonomy" id="133412"/>
    <lineage>
        <taxon>Eukaryota</taxon>
        <taxon>Fungi</taxon>
        <taxon>Fungi incertae sedis</taxon>
        <taxon>Zoopagomycota</taxon>
        <taxon>Kickxellomycotina</taxon>
        <taxon>Harpellomycetes</taxon>
        <taxon>Harpellales</taxon>
        <taxon>Legeriomycetaceae</taxon>
        <taxon>Smittium</taxon>
    </lineage>
</organism>
<proteinExistence type="predicted"/>
<feature type="chain" id="PRO_5013113893" evidence="1">
    <location>
        <begin position="20"/>
        <end position="114"/>
    </location>
</feature>
<gene>
    <name evidence="2" type="ORF">AYI70_g10825</name>
</gene>
<dbReference type="Proteomes" id="UP000187283">
    <property type="component" value="Unassembled WGS sequence"/>
</dbReference>
<feature type="signal peptide" evidence="1">
    <location>
        <begin position="1"/>
        <end position="19"/>
    </location>
</feature>
<protein>
    <submittedName>
        <fullName evidence="2">Uncharacterized protein</fullName>
    </submittedName>
</protein>
<evidence type="ECO:0000313" key="3">
    <source>
        <dbReference type="Proteomes" id="UP000187283"/>
    </source>
</evidence>
<keyword evidence="3" id="KW-1185">Reference proteome</keyword>
<sequence>MKSWSATVTLIGLAMQNLAFLDKTVREMEFPVIYTGNFRVGDLLRLQRQLIQCCSRAQVLLRDMESIGGIFAYYCKKNFDDFIFVAPQECNRKICSCLFGRHGDYYLCSKIWRR</sequence>
<reference evidence="2 3" key="1">
    <citation type="submission" date="2017-01" db="EMBL/GenBank/DDBJ databases">
        <authorList>
            <person name="Mah S.A."/>
            <person name="Swanson W.J."/>
            <person name="Moy G.W."/>
            <person name="Vacquier V.D."/>
        </authorList>
    </citation>
    <scope>NUCLEOTIDE SEQUENCE [LARGE SCALE GENOMIC DNA]</scope>
    <source>
        <strain evidence="2 3">GSMNP</strain>
    </source>
</reference>
<dbReference type="EMBL" id="LSSN01005370">
    <property type="protein sequence ID" value="OMJ09626.1"/>
    <property type="molecule type" value="Genomic_DNA"/>
</dbReference>
<dbReference type="AlphaFoldDB" id="A0A1R1X4Q0"/>
<evidence type="ECO:0000256" key="1">
    <source>
        <dbReference type="SAM" id="SignalP"/>
    </source>
</evidence>
<evidence type="ECO:0000313" key="2">
    <source>
        <dbReference type="EMBL" id="OMJ09626.1"/>
    </source>
</evidence>
<dbReference type="OrthoDB" id="10567127at2759"/>
<comment type="caution">
    <text evidence="2">The sequence shown here is derived from an EMBL/GenBank/DDBJ whole genome shotgun (WGS) entry which is preliminary data.</text>
</comment>
<name>A0A1R1X4Q0_9FUNG</name>
<accession>A0A1R1X4Q0</accession>
<keyword evidence="1" id="KW-0732">Signal</keyword>